<keyword evidence="2" id="KW-1185">Reference proteome</keyword>
<dbReference type="EMBL" id="VTPC01083518">
    <property type="protein sequence ID" value="KAF2887434.1"/>
    <property type="molecule type" value="Genomic_DNA"/>
</dbReference>
<sequence>MLQIASLKKHDSVTFMGRTPAIPADQEKRLAEALKTMEQWGFDITTLEVLNIVAKFVEMNNIKTSFKNAVP</sequence>
<feature type="non-terminal residue" evidence="1">
    <location>
        <position position="1"/>
    </location>
</feature>
<proteinExistence type="predicted"/>
<dbReference type="OrthoDB" id="6772539at2759"/>
<reference evidence="1" key="1">
    <citation type="submission" date="2019-08" db="EMBL/GenBank/DDBJ databases">
        <title>The genome of the North American firefly Photinus pyralis.</title>
        <authorList>
            <consortium name="Photinus pyralis genome working group"/>
            <person name="Fallon T.R."/>
            <person name="Sander Lower S.E."/>
            <person name="Weng J.-K."/>
        </authorList>
    </citation>
    <scope>NUCLEOTIDE SEQUENCE</scope>
    <source>
        <strain evidence="1">TRF0915ILg1</strain>
        <tissue evidence="1">Whole body</tissue>
    </source>
</reference>
<protein>
    <submittedName>
        <fullName evidence="1">Uncharacterized protein</fullName>
    </submittedName>
</protein>
<evidence type="ECO:0000313" key="1">
    <source>
        <dbReference type="EMBL" id="KAF2887434.1"/>
    </source>
</evidence>
<organism evidence="1 2">
    <name type="scientific">Ignelater luminosus</name>
    <name type="common">Cucubano</name>
    <name type="synonym">Pyrophorus luminosus</name>
    <dbReference type="NCBI Taxonomy" id="2038154"/>
    <lineage>
        <taxon>Eukaryota</taxon>
        <taxon>Metazoa</taxon>
        <taxon>Ecdysozoa</taxon>
        <taxon>Arthropoda</taxon>
        <taxon>Hexapoda</taxon>
        <taxon>Insecta</taxon>
        <taxon>Pterygota</taxon>
        <taxon>Neoptera</taxon>
        <taxon>Endopterygota</taxon>
        <taxon>Coleoptera</taxon>
        <taxon>Polyphaga</taxon>
        <taxon>Elateriformia</taxon>
        <taxon>Elateroidea</taxon>
        <taxon>Elateridae</taxon>
        <taxon>Agrypninae</taxon>
        <taxon>Pyrophorini</taxon>
        <taxon>Ignelater</taxon>
    </lineage>
</organism>
<accession>A0A8K0CJC7</accession>
<gene>
    <name evidence="1" type="ORF">ILUMI_18738</name>
</gene>
<dbReference type="AlphaFoldDB" id="A0A8K0CJC7"/>
<name>A0A8K0CJC7_IGNLU</name>
<evidence type="ECO:0000313" key="2">
    <source>
        <dbReference type="Proteomes" id="UP000801492"/>
    </source>
</evidence>
<dbReference type="Proteomes" id="UP000801492">
    <property type="component" value="Unassembled WGS sequence"/>
</dbReference>
<comment type="caution">
    <text evidence="1">The sequence shown here is derived from an EMBL/GenBank/DDBJ whole genome shotgun (WGS) entry which is preliminary data.</text>
</comment>